<protein>
    <submittedName>
        <fullName evidence="1">Uncharacterized protein</fullName>
    </submittedName>
</protein>
<reference evidence="1" key="1">
    <citation type="journal article" date="2020" name="Nature">
        <title>Giant virus diversity and host interactions through global metagenomics.</title>
        <authorList>
            <person name="Schulz F."/>
            <person name="Roux S."/>
            <person name="Paez-Espino D."/>
            <person name="Jungbluth S."/>
            <person name="Walsh D.A."/>
            <person name="Denef V.J."/>
            <person name="McMahon K.D."/>
            <person name="Konstantinidis K.T."/>
            <person name="Eloe-Fadrosh E.A."/>
            <person name="Kyrpides N.C."/>
            <person name="Woyke T."/>
        </authorList>
    </citation>
    <scope>NUCLEOTIDE SEQUENCE</scope>
    <source>
        <strain evidence="1">GVMAG-M-3300023179-62</strain>
    </source>
</reference>
<evidence type="ECO:0000313" key="1">
    <source>
        <dbReference type="EMBL" id="QHT74964.1"/>
    </source>
</evidence>
<dbReference type="EMBL" id="MN739860">
    <property type="protein sequence ID" value="QHT74964.1"/>
    <property type="molecule type" value="Genomic_DNA"/>
</dbReference>
<dbReference type="AlphaFoldDB" id="A0A6C0H347"/>
<accession>A0A6C0H347</accession>
<organism evidence="1">
    <name type="scientific">viral metagenome</name>
    <dbReference type="NCBI Taxonomy" id="1070528"/>
    <lineage>
        <taxon>unclassified sequences</taxon>
        <taxon>metagenomes</taxon>
        <taxon>organismal metagenomes</taxon>
    </lineage>
</organism>
<name>A0A6C0H347_9ZZZZ</name>
<sequence>MKNSYRSLSNFGSNDSPANHPLTYCIGNDTNQRFLHGSSMYGAGSDHCHRFMSDYCASGWDAFCELESRNEERSSVSHSHNSGRLLIANTAARKYLVNMHNATEKYEPFDPTVANSPMIRYWVSNSDGGTIPEYAVDASTIDNDVLMDKILADPNVAMNILINIYNTMKRKDTLSSLKGTKIGAFYNSHPFFKERGGV</sequence>
<proteinExistence type="predicted"/>